<evidence type="ECO:0000313" key="2">
    <source>
        <dbReference type="Proteomes" id="UP000053105"/>
    </source>
</evidence>
<organism evidence="1 2">
    <name type="scientific">Melipona quadrifasciata</name>
    <dbReference type="NCBI Taxonomy" id="166423"/>
    <lineage>
        <taxon>Eukaryota</taxon>
        <taxon>Metazoa</taxon>
        <taxon>Ecdysozoa</taxon>
        <taxon>Arthropoda</taxon>
        <taxon>Hexapoda</taxon>
        <taxon>Insecta</taxon>
        <taxon>Pterygota</taxon>
        <taxon>Neoptera</taxon>
        <taxon>Endopterygota</taxon>
        <taxon>Hymenoptera</taxon>
        <taxon>Apocrita</taxon>
        <taxon>Aculeata</taxon>
        <taxon>Apoidea</taxon>
        <taxon>Anthophila</taxon>
        <taxon>Apidae</taxon>
        <taxon>Melipona</taxon>
    </lineage>
</organism>
<name>A0A0M9AAZ9_9HYME</name>
<keyword evidence="2" id="KW-1185">Reference proteome</keyword>
<accession>A0A0M9AAZ9</accession>
<proteinExistence type="predicted"/>
<protein>
    <submittedName>
        <fullName evidence="1">Uncharacterized protein</fullName>
    </submittedName>
</protein>
<dbReference type="EMBL" id="KQ435696">
    <property type="protein sequence ID" value="KOX80837.1"/>
    <property type="molecule type" value="Genomic_DNA"/>
</dbReference>
<gene>
    <name evidence="1" type="ORF">WN51_04702</name>
</gene>
<dbReference type="AlphaFoldDB" id="A0A0M9AAZ9"/>
<dbReference type="Proteomes" id="UP000053105">
    <property type="component" value="Unassembled WGS sequence"/>
</dbReference>
<reference evidence="1 2" key="1">
    <citation type="submission" date="2015-07" db="EMBL/GenBank/DDBJ databases">
        <title>The genome of Melipona quadrifasciata.</title>
        <authorList>
            <person name="Pan H."/>
            <person name="Kapheim K."/>
        </authorList>
    </citation>
    <scope>NUCLEOTIDE SEQUENCE [LARGE SCALE GENOMIC DNA]</scope>
    <source>
        <strain evidence="1">0111107301</strain>
        <tissue evidence="1">Whole body</tissue>
    </source>
</reference>
<sequence length="90" mass="9777">MAINVHVCVSVDASILTGSESVGEGIKFALENTANRDYPENFGAQVEKLLRLVSATKCETASVETVELRLRVGPTVFKPGSELIRPPYQK</sequence>
<evidence type="ECO:0000313" key="1">
    <source>
        <dbReference type="EMBL" id="KOX80837.1"/>
    </source>
</evidence>